<dbReference type="OrthoDB" id="326374at2759"/>
<name>A0A1R2CDM3_9CILI</name>
<comment type="caution">
    <text evidence="1">The sequence shown here is derived from an EMBL/GenBank/DDBJ whole genome shotgun (WGS) entry which is preliminary data.</text>
</comment>
<accession>A0A1R2CDM3</accession>
<reference evidence="1 2" key="1">
    <citation type="submission" date="2016-11" db="EMBL/GenBank/DDBJ databases">
        <title>The macronuclear genome of Stentor coeruleus: a giant cell with tiny introns.</title>
        <authorList>
            <person name="Slabodnick M."/>
            <person name="Ruby J.G."/>
            <person name="Reiff S.B."/>
            <person name="Swart E.C."/>
            <person name="Gosai S."/>
            <person name="Prabakaran S."/>
            <person name="Witkowska E."/>
            <person name="Larue G.E."/>
            <person name="Fisher S."/>
            <person name="Freeman R.M."/>
            <person name="Gunawardena J."/>
            <person name="Chu W."/>
            <person name="Stover N.A."/>
            <person name="Gregory B.D."/>
            <person name="Nowacki M."/>
            <person name="Derisi J."/>
            <person name="Roy S.W."/>
            <person name="Marshall W.F."/>
            <person name="Sood P."/>
        </authorList>
    </citation>
    <scope>NUCLEOTIDE SEQUENCE [LARGE SCALE GENOMIC DNA]</scope>
    <source>
        <strain evidence="1">WM001</strain>
    </source>
</reference>
<gene>
    <name evidence="1" type="ORF">SteCoe_11302</name>
</gene>
<keyword evidence="2" id="KW-1185">Reference proteome</keyword>
<sequence>MFQERQTGLKTMKNMRTQSCTAKVVTPRHLLMMSNIVSDSQKLDFKNINSEHAYFDRKRNKTMTSKRVNNFFVSPVPEFAKEYIVNYSDSKKYNSKSSLSTQVKSKDRLSQTYQIIKGNNDKVLSGRKKNDNKKKRNFKWMNIEKEPTLHKIFRLYKPQILNFNEKSKIRVFATVSNGVKRNKAKLMKSLKQLNDIVLEKYKEKVEIEVEVEEIQKTREITKEYNIPTATYGEKIWRLNEVSILNLETLNN</sequence>
<protein>
    <submittedName>
        <fullName evidence="1">Uncharacterized protein</fullName>
    </submittedName>
</protein>
<proteinExistence type="predicted"/>
<organism evidence="1 2">
    <name type="scientific">Stentor coeruleus</name>
    <dbReference type="NCBI Taxonomy" id="5963"/>
    <lineage>
        <taxon>Eukaryota</taxon>
        <taxon>Sar</taxon>
        <taxon>Alveolata</taxon>
        <taxon>Ciliophora</taxon>
        <taxon>Postciliodesmatophora</taxon>
        <taxon>Heterotrichea</taxon>
        <taxon>Heterotrichida</taxon>
        <taxon>Stentoridae</taxon>
        <taxon>Stentor</taxon>
    </lineage>
</organism>
<dbReference type="EMBL" id="MPUH01000187">
    <property type="protein sequence ID" value="OMJ87060.1"/>
    <property type="molecule type" value="Genomic_DNA"/>
</dbReference>
<evidence type="ECO:0000313" key="2">
    <source>
        <dbReference type="Proteomes" id="UP000187209"/>
    </source>
</evidence>
<dbReference type="Proteomes" id="UP000187209">
    <property type="component" value="Unassembled WGS sequence"/>
</dbReference>
<dbReference type="AlphaFoldDB" id="A0A1R2CDM3"/>
<evidence type="ECO:0000313" key="1">
    <source>
        <dbReference type="EMBL" id="OMJ87060.1"/>
    </source>
</evidence>